<evidence type="ECO:0000313" key="3">
    <source>
        <dbReference type="Proteomes" id="UP000193240"/>
    </source>
</evidence>
<dbReference type="InParanoid" id="A0A1Y2LMW2"/>
<proteinExistence type="predicted"/>
<evidence type="ECO:0000313" key="2">
    <source>
        <dbReference type="EMBL" id="OSS44228.1"/>
    </source>
</evidence>
<feature type="compositionally biased region" description="Low complexity" evidence="1">
    <location>
        <begin position="47"/>
        <end position="61"/>
    </location>
</feature>
<reference evidence="2 3" key="1">
    <citation type="journal article" date="2017" name="Genome Announc.">
        <title>Genome sequence of the saprophytic ascomycete Epicoccum nigrum ICMP 19927 strain isolated from New Zealand.</title>
        <authorList>
            <person name="Fokin M."/>
            <person name="Fleetwood D."/>
            <person name="Weir B.S."/>
            <person name="Villas-Boas S.G."/>
        </authorList>
    </citation>
    <scope>NUCLEOTIDE SEQUENCE [LARGE SCALE GENOMIC DNA]</scope>
    <source>
        <strain evidence="2 3">ICMP 19927</strain>
    </source>
</reference>
<name>A0A1Y2LMW2_EPING</name>
<sequence>MATAGSADAPSSDQEGTYTAHQTITCHYHVYAPTTVHVNRDEARCVTESTSSTTSSSHPSSAPKEIDGQSKIESHIGKREAILQWVIRKLVVLLQKVSPESELETVLVDCRA</sequence>
<protein>
    <submittedName>
        <fullName evidence="2">Uncharacterized protein</fullName>
    </submittedName>
</protein>
<gene>
    <name evidence="2" type="ORF">B5807_10990</name>
</gene>
<keyword evidence="3" id="KW-1185">Reference proteome</keyword>
<dbReference type="Proteomes" id="UP000193240">
    <property type="component" value="Unassembled WGS sequence"/>
</dbReference>
<feature type="region of interest" description="Disordered" evidence="1">
    <location>
        <begin position="44"/>
        <end position="71"/>
    </location>
</feature>
<dbReference type="AlphaFoldDB" id="A0A1Y2LMW2"/>
<accession>A0A1Y2LMW2</accession>
<evidence type="ECO:0000256" key="1">
    <source>
        <dbReference type="SAM" id="MobiDB-lite"/>
    </source>
</evidence>
<dbReference type="EMBL" id="KZ107858">
    <property type="protein sequence ID" value="OSS44228.1"/>
    <property type="molecule type" value="Genomic_DNA"/>
</dbReference>
<organism evidence="2 3">
    <name type="scientific">Epicoccum nigrum</name>
    <name type="common">Soil fungus</name>
    <name type="synonym">Epicoccum purpurascens</name>
    <dbReference type="NCBI Taxonomy" id="105696"/>
    <lineage>
        <taxon>Eukaryota</taxon>
        <taxon>Fungi</taxon>
        <taxon>Dikarya</taxon>
        <taxon>Ascomycota</taxon>
        <taxon>Pezizomycotina</taxon>
        <taxon>Dothideomycetes</taxon>
        <taxon>Pleosporomycetidae</taxon>
        <taxon>Pleosporales</taxon>
        <taxon>Pleosporineae</taxon>
        <taxon>Didymellaceae</taxon>
        <taxon>Epicoccum</taxon>
    </lineage>
</organism>